<comment type="caution">
    <text evidence="6">The sequence shown here is derived from an EMBL/GenBank/DDBJ whole genome shotgun (WGS) entry which is preliminary data.</text>
</comment>
<evidence type="ECO:0000259" key="5">
    <source>
        <dbReference type="PROSITE" id="PS50931"/>
    </source>
</evidence>
<proteinExistence type="inferred from homology"/>
<dbReference type="CDD" id="cd05466">
    <property type="entry name" value="PBP2_LTTR_substrate"/>
    <property type="match status" value="1"/>
</dbReference>
<gene>
    <name evidence="6" type="primary">cynR</name>
    <name evidence="6" type="ORF">GCM10022422_17540</name>
</gene>
<dbReference type="PROSITE" id="PS50931">
    <property type="entry name" value="HTH_LYSR"/>
    <property type="match status" value="1"/>
</dbReference>
<keyword evidence="7" id="KW-1185">Reference proteome</keyword>
<evidence type="ECO:0000256" key="2">
    <source>
        <dbReference type="ARBA" id="ARBA00023015"/>
    </source>
</evidence>
<dbReference type="PRINTS" id="PR00039">
    <property type="entry name" value="HTHLYSR"/>
</dbReference>
<keyword evidence="3" id="KW-0238">DNA-binding</keyword>
<dbReference type="Gene3D" id="1.10.10.10">
    <property type="entry name" value="Winged helix-like DNA-binding domain superfamily/Winged helix DNA-binding domain"/>
    <property type="match status" value="1"/>
</dbReference>
<dbReference type="SUPFAM" id="SSF53850">
    <property type="entry name" value="Periplasmic binding protein-like II"/>
    <property type="match status" value="1"/>
</dbReference>
<evidence type="ECO:0000256" key="1">
    <source>
        <dbReference type="ARBA" id="ARBA00009437"/>
    </source>
</evidence>
<name>A0ABP7FD03_9FLAO</name>
<protein>
    <submittedName>
        <fullName evidence="6">Transcriptional regulator CynR</fullName>
    </submittedName>
</protein>
<evidence type="ECO:0000256" key="4">
    <source>
        <dbReference type="ARBA" id="ARBA00023163"/>
    </source>
</evidence>
<reference evidence="7" key="1">
    <citation type="journal article" date="2019" name="Int. J. Syst. Evol. Microbiol.">
        <title>The Global Catalogue of Microorganisms (GCM) 10K type strain sequencing project: providing services to taxonomists for standard genome sequencing and annotation.</title>
        <authorList>
            <consortium name="The Broad Institute Genomics Platform"/>
            <consortium name="The Broad Institute Genome Sequencing Center for Infectious Disease"/>
            <person name="Wu L."/>
            <person name="Ma J."/>
        </authorList>
    </citation>
    <scope>NUCLEOTIDE SEQUENCE [LARGE SCALE GENOMIC DNA]</scope>
    <source>
        <strain evidence="7">JCM 17336</strain>
    </source>
</reference>
<organism evidence="6 7">
    <name type="scientific">Flavobacterium ginsengisoli</name>
    <dbReference type="NCBI Taxonomy" id="871694"/>
    <lineage>
        <taxon>Bacteria</taxon>
        <taxon>Pseudomonadati</taxon>
        <taxon>Bacteroidota</taxon>
        <taxon>Flavobacteriia</taxon>
        <taxon>Flavobacteriales</taxon>
        <taxon>Flavobacteriaceae</taxon>
        <taxon>Flavobacterium</taxon>
    </lineage>
</organism>
<keyword evidence="4" id="KW-0804">Transcription</keyword>
<evidence type="ECO:0000313" key="7">
    <source>
        <dbReference type="Proteomes" id="UP001501367"/>
    </source>
</evidence>
<dbReference type="InterPro" id="IPR036388">
    <property type="entry name" value="WH-like_DNA-bd_sf"/>
</dbReference>
<dbReference type="PANTHER" id="PTHR30419:SF8">
    <property type="entry name" value="NITROGEN ASSIMILATION TRANSCRIPTIONAL ACTIVATOR-RELATED"/>
    <property type="match status" value="1"/>
</dbReference>
<dbReference type="InterPro" id="IPR005119">
    <property type="entry name" value="LysR_subst-bd"/>
</dbReference>
<dbReference type="InterPro" id="IPR050950">
    <property type="entry name" value="HTH-type_LysR_regulators"/>
</dbReference>
<comment type="similarity">
    <text evidence="1">Belongs to the LysR transcriptional regulatory family.</text>
</comment>
<dbReference type="Proteomes" id="UP001501367">
    <property type="component" value="Unassembled WGS sequence"/>
</dbReference>
<dbReference type="Gene3D" id="3.40.190.290">
    <property type="match status" value="1"/>
</dbReference>
<dbReference type="Pfam" id="PF03466">
    <property type="entry name" value="LysR_substrate"/>
    <property type="match status" value="1"/>
</dbReference>
<feature type="domain" description="HTH lysR-type" evidence="5">
    <location>
        <begin position="27"/>
        <end position="84"/>
    </location>
</feature>
<dbReference type="SUPFAM" id="SSF46785">
    <property type="entry name" value="Winged helix' DNA-binding domain"/>
    <property type="match status" value="1"/>
</dbReference>
<dbReference type="PANTHER" id="PTHR30419">
    <property type="entry name" value="HTH-TYPE TRANSCRIPTIONAL REGULATOR YBHD"/>
    <property type="match status" value="1"/>
</dbReference>
<dbReference type="Pfam" id="PF00126">
    <property type="entry name" value="HTH_1"/>
    <property type="match status" value="1"/>
</dbReference>
<sequence>MTKFLRISIFVKPYFSIKSIDKTDLEMELRQLKYFLKAKELLNFTEAASALFISQSTLSQQIKQLEDELQVPLFNRIGKRITLTEAGDLFAVYAQQSVNKASDGLELLKDLNKLETGKVAIGVTYALRHVVTKALILFSSEYPKIQFEIIFGTSQELIQKLNHFQLDVILTFEEIASEAHFKYLELFTSPMALVTASETPLTYKKSISLDEVSSLPLALPSSGFSTTQFINKAFEKSSLHPKVTIEINDIPTLLELIKTGKWHTILTKTTIEDEKDLYAIPIQGKNMTRTAMLISLKEVYEKKAVTAFLKMLVENLK</sequence>
<keyword evidence="2" id="KW-0805">Transcription regulation</keyword>
<dbReference type="RefSeq" id="WP_233074219.1">
    <property type="nucleotide sequence ID" value="NZ_BAABDT010000002.1"/>
</dbReference>
<accession>A0ABP7FD03</accession>
<dbReference type="InterPro" id="IPR036390">
    <property type="entry name" value="WH_DNA-bd_sf"/>
</dbReference>
<dbReference type="InterPro" id="IPR000847">
    <property type="entry name" value="LysR_HTH_N"/>
</dbReference>
<dbReference type="EMBL" id="BAABDT010000002">
    <property type="protein sequence ID" value="GAA3735100.1"/>
    <property type="molecule type" value="Genomic_DNA"/>
</dbReference>
<evidence type="ECO:0000256" key="3">
    <source>
        <dbReference type="ARBA" id="ARBA00023125"/>
    </source>
</evidence>
<evidence type="ECO:0000313" key="6">
    <source>
        <dbReference type="EMBL" id="GAA3735100.1"/>
    </source>
</evidence>